<dbReference type="PANTHER" id="PTHR34802">
    <property type="entry name" value="CHORISMATE SYNTHASE"/>
    <property type="match status" value="1"/>
</dbReference>
<feature type="compositionally biased region" description="Basic and acidic residues" evidence="1">
    <location>
        <begin position="528"/>
        <end position="537"/>
    </location>
</feature>
<dbReference type="EMBL" id="CP136897">
    <property type="protein sequence ID" value="WOL18258.1"/>
    <property type="molecule type" value="Genomic_DNA"/>
</dbReference>
<evidence type="ECO:0000313" key="3">
    <source>
        <dbReference type="Proteomes" id="UP001327560"/>
    </source>
</evidence>
<feature type="compositionally biased region" description="Polar residues" evidence="1">
    <location>
        <begin position="171"/>
        <end position="184"/>
    </location>
</feature>
<dbReference type="PANTHER" id="PTHR34802:SF1">
    <property type="entry name" value="CHORISMATE SYNTHASE"/>
    <property type="match status" value="1"/>
</dbReference>
<feature type="compositionally biased region" description="Basic and acidic residues" evidence="1">
    <location>
        <begin position="217"/>
        <end position="229"/>
    </location>
</feature>
<feature type="compositionally biased region" description="Basic and acidic residues" evidence="1">
    <location>
        <begin position="105"/>
        <end position="118"/>
    </location>
</feature>
<feature type="region of interest" description="Disordered" evidence="1">
    <location>
        <begin position="86"/>
        <end position="229"/>
    </location>
</feature>
<evidence type="ECO:0000313" key="2">
    <source>
        <dbReference type="EMBL" id="WOL18258.1"/>
    </source>
</evidence>
<feature type="compositionally biased region" description="Basic and acidic residues" evidence="1">
    <location>
        <begin position="607"/>
        <end position="617"/>
    </location>
</feature>
<name>A0AAQ3L013_9LILI</name>
<feature type="region of interest" description="Disordered" evidence="1">
    <location>
        <begin position="589"/>
        <end position="617"/>
    </location>
</feature>
<accession>A0AAQ3L013</accession>
<reference evidence="2 3" key="1">
    <citation type="submission" date="2023-10" db="EMBL/GenBank/DDBJ databases">
        <title>Chromosome-scale genome assembly provides insights into flower coloration mechanisms of Canna indica.</title>
        <authorList>
            <person name="Li C."/>
        </authorList>
    </citation>
    <scope>NUCLEOTIDE SEQUENCE [LARGE SCALE GENOMIC DNA]</scope>
    <source>
        <tissue evidence="2">Flower</tissue>
    </source>
</reference>
<sequence length="988" mass="108846">MSSQSQDQLAFERKTELQTQTKISYARDYLLSFCNLDICKKLPSGFDASILSEINEARSIVYERQRGGGSLSYQITKFGDRDARPYGCDRGVEGTGSSKGSSCRWDARSSESSDRDGDLNSNSETSMQDSSRHFGSQSRRNWQHSEHDGLLGSGTFPKPSGCGGSLEAKSRSSSHFQLNRTSEPYQPPRPYKALPLRRKDDKDSCNDETFGSINYSNEDRAEEEQRRRASFELMRKEQQKTLQEKHKQIPDYRRGNVDADIIALLENSVDKKNIMNKIEKADDSSLQSLTDSSRHSTTQAPLSRPLVPPGFSNTASEKNLQVQSSSPYSPAEARSVITVDNLPVDDSNNDQEKRNDSITFLVTSMLKNGPISDVVVNAHTKVAVPPRDLEFVKLPVNSENVSCTAVGLQKVNEVWEEAIDNDVSSQKEEKSELTRPLMQDTPISIIEKFLTSSLSKSSGSSTTSYANQGFKEDGELSSPAIPESSKFASWFHEEENKHGENSSSKDLLSLIVNNDKVVSPASTTSADKAFEHTEANKPIKSSGLTEKPDGFPATSLMIGISEQYHQNDKSDSRPVPLKCEDLEQAILADTKGSSSNLEHAVQGPLTRADEQSEQHNSDVYDHASQHLLSLLHKGTKQENVVPVNNSPDIGLFGKFPIVDTDSTLNLGIAEKTISNNSETISSSEKTLTLEALFGPTFMNELQSAQAPVSVKSVADDGTNSAYIPTSHRFQLSNSDSRLPSSYSGDYQSDWPINGGDMISLNNIQERTSHYAPGPGKEHENFLGATSFMERALDIHLADENSLITGRTSHLPHVISQARPLHSVLDNLTNRNQQMKLIGSQNIHRDPGQNFPEVHRNAFVPASGRHIDPAACHLMPHGPHQMPVPGNFLQQLPLSGLPRGVPLSHPVNHMQGYIPDMTNVHISSHQQPNYGGMAMPGALNGHDGGNQLEALNRMIEMQRRLQENQVRPTAEAHILGILGPQFDMSLGNR</sequence>
<feature type="region of interest" description="Disordered" evidence="1">
    <location>
        <begin position="523"/>
        <end position="548"/>
    </location>
</feature>
<feature type="compositionally biased region" description="Polar residues" evidence="1">
    <location>
        <begin position="311"/>
        <end position="328"/>
    </location>
</feature>
<dbReference type="Proteomes" id="UP001327560">
    <property type="component" value="Chromosome 8"/>
</dbReference>
<keyword evidence="3" id="KW-1185">Reference proteome</keyword>
<feature type="region of interest" description="Disordered" evidence="1">
    <location>
        <begin position="282"/>
        <end position="334"/>
    </location>
</feature>
<feature type="compositionally biased region" description="Polar residues" evidence="1">
    <location>
        <begin position="119"/>
        <end position="140"/>
    </location>
</feature>
<feature type="region of interest" description="Disordered" evidence="1">
    <location>
        <begin position="454"/>
        <end position="480"/>
    </location>
</feature>
<proteinExistence type="predicted"/>
<dbReference type="AlphaFoldDB" id="A0AAQ3L013"/>
<evidence type="ECO:0000256" key="1">
    <source>
        <dbReference type="SAM" id="MobiDB-lite"/>
    </source>
</evidence>
<gene>
    <name evidence="2" type="ORF">Cni_G27051</name>
</gene>
<feature type="compositionally biased region" description="Low complexity" evidence="1">
    <location>
        <begin position="454"/>
        <end position="464"/>
    </location>
</feature>
<organism evidence="2 3">
    <name type="scientific">Canna indica</name>
    <name type="common">Indian-shot</name>
    <dbReference type="NCBI Taxonomy" id="4628"/>
    <lineage>
        <taxon>Eukaryota</taxon>
        <taxon>Viridiplantae</taxon>
        <taxon>Streptophyta</taxon>
        <taxon>Embryophyta</taxon>
        <taxon>Tracheophyta</taxon>
        <taxon>Spermatophyta</taxon>
        <taxon>Magnoliopsida</taxon>
        <taxon>Liliopsida</taxon>
        <taxon>Zingiberales</taxon>
        <taxon>Cannaceae</taxon>
        <taxon>Canna</taxon>
    </lineage>
</organism>
<feature type="compositionally biased region" description="Polar residues" evidence="1">
    <location>
        <begin position="207"/>
        <end position="216"/>
    </location>
</feature>
<protein>
    <submittedName>
        <fullName evidence="2">Uncharacterized protein</fullName>
    </submittedName>
</protein>